<evidence type="ECO:0000313" key="5">
    <source>
        <dbReference type="EMBL" id="RAJ10876.1"/>
    </source>
</evidence>
<organism evidence="5 6">
    <name type="scientific">Chitinophaga skermanii</name>
    <dbReference type="NCBI Taxonomy" id="331697"/>
    <lineage>
        <taxon>Bacteria</taxon>
        <taxon>Pseudomonadati</taxon>
        <taxon>Bacteroidota</taxon>
        <taxon>Chitinophagia</taxon>
        <taxon>Chitinophagales</taxon>
        <taxon>Chitinophagaceae</taxon>
        <taxon>Chitinophaga</taxon>
    </lineage>
</organism>
<name>A0A327R237_9BACT</name>
<evidence type="ECO:0000256" key="2">
    <source>
        <dbReference type="ARBA" id="ARBA00023136"/>
    </source>
</evidence>
<protein>
    <submittedName>
        <fullName evidence="5">TonB-dependent receptor</fullName>
    </submittedName>
</protein>
<keyword evidence="5" id="KW-0675">Receptor</keyword>
<dbReference type="Gene3D" id="2.40.170.20">
    <property type="entry name" value="TonB-dependent receptor, beta-barrel domain"/>
    <property type="match status" value="1"/>
</dbReference>
<dbReference type="SUPFAM" id="SSF56935">
    <property type="entry name" value="Porins"/>
    <property type="match status" value="1"/>
</dbReference>
<reference evidence="5 6" key="1">
    <citation type="submission" date="2018-06" db="EMBL/GenBank/DDBJ databases">
        <title>Genomic Encyclopedia of Archaeal and Bacterial Type Strains, Phase II (KMG-II): from individual species to whole genera.</title>
        <authorList>
            <person name="Goeker M."/>
        </authorList>
    </citation>
    <scope>NUCLEOTIDE SEQUENCE [LARGE SCALE GENOMIC DNA]</scope>
    <source>
        <strain evidence="5 6">DSM 23857</strain>
    </source>
</reference>
<comment type="subcellular location">
    <subcellularLocation>
        <location evidence="1">Cell outer membrane</location>
    </subcellularLocation>
</comment>
<dbReference type="PANTHER" id="PTHR40980:SF4">
    <property type="entry name" value="TONB-DEPENDENT RECEPTOR-LIKE BETA-BARREL DOMAIN-CONTAINING PROTEIN"/>
    <property type="match status" value="1"/>
</dbReference>
<dbReference type="InterPro" id="IPR036942">
    <property type="entry name" value="Beta-barrel_TonB_sf"/>
</dbReference>
<dbReference type="Pfam" id="PF00593">
    <property type="entry name" value="TonB_dep_Rec_b-barrel"/>
    <property type="match status" value="1"/>
</dbReference>
<sequence>MHGSKAATAGTPAVTTISPVTVNNNYNVLLPMVHLKYKLNDNANLRAAYTKSFVRPNFSDLTPGESIDNTKNPITVTKGNIDLKPTIAHNFDVMGEYYFSNIGLLSGGVFYKNIKNVIFSNRVNYVSEGQNFVLTQAQNLSDSWLLGFEAGINKRFDFLPGVLSGIGVELNYTFINSEVKPTGTYTTSLPNQSKHLFNSILFYERNGVMIRLAGNYRGASVESINTQLGPNFYTYTDKNFTVDAAATVNVTKKIRVFAELNNLTNEPLKVYMGDKRRITSNEWYGSRGQVGIRWDIIK</sequence>
<proteinExistence type="predicted"/>
<feature type="domain" description="TonB-dependent receptor-like beta-barrel" evidence="4">
    <location>
        <begin position="15"/>
        <end position="263"/>
    </location>
</feature>
<dbReference type="RefSeq" id="WP_211324711.1">
    <property type="nucleotide sequence ID" value="NZ_QLLL01000001.1"/>
</dbReference>
<gene>
    <name evidence="5" type="ORF">LX64_00483</name>
</gene>
<dbReference type="AlphaFoldDB" id="A0A327R237"/>
<dbReference type="GO" id="GO:0009279">
    <property type="term" value="C:cell outer membrane"/>
    <property type="evidence" value="ECO:0007669"/>
    <property type="project" value="UniProtKB-SubCell"/>
</dbReference>
<keyword evidence="6" id="KW-1185">Reference proteome</keyword>
<keyword evidence="3" id="KW-0998">Cell outer membrane</keyword>
<evidence type="ECO:0000256" key="3">
    <source>
        <dbReference type="ARBA" id="ARBA00023237"/>
    </source>
</evidence>
<evidence type="ECO:0000256" key="1">
    <source>
        <dbReference type="ARBA" id="ARBA00004442"/>
    </source>
</evidence>
<evidence type="ECO:0000259" key="4">
    <source>
        <dbReference type="Pfam" id="PF00593"/>
    </source>
</evidence>
<dbReference type="Proteomes" id="UP000249547">
    <property type="component" value="Unassembled WGS sequence"/>
</dbReference>
<dbReference type="PANTHER" id="PTHR40980">
    <property type="entry name" value="PLUG DOMAIN-CONTAINING PROTEIN"/>
    <property type="match status" value="1"/>
</dbReference>
<evidence type="ECO:0000313" key="6">
    <source>
        <dbReference type="Proteomes" id="UP000249547"/>
    </source>
</evidence>
<dbReference type="InterPro" id="IPR000531">
    <property type="entry name" value="Beta-barrel_TonB"/>
</dbReference>
<comment type="caution">
    <text evidence="5">The sequence shown here is derived from an EMBL/GenBank/DDBJ whole genome shotgun (WGS) entry which is preliminary data.</text>
</comment>
<accession>A0A327R237</accession>
<dbReference type="EMBL" id="QLLL01000001">
    <property type="protein sequence ID" value="RAJ10876.1"/>
    <property type="molecule type" value="Genomic_DNA"/>
</dbReference>
<keyword evidence="2" id="KW-0472">Membrane</keyword>